<dbReference type="InterPro" id="IPR001128">
    <property type="entry name" value="Cyt_P450"/>
</dbReference>
<feature type="binding site" description="axial binding residue" evidence="14">
    <location>
        <position position="454"/>
    </location>
    <ligand>
        <name>heme</name>
        <dbReference type="ChEBI" id="CHEBI:30413"/>
    </ligand>
    <ligandPart>
        <name>Fe</name>
        <dbReference type="ChEBI" id="CHEBI:18248"/>
    </ligandPart>
</feature>
<feature type="transmembrane region" description="Helical" evidence="16">
    <location>
        <begin position="21"/>
        <end position="39"/>
    </location>
</feature>
<keyword evidence="8" id="KW-0256">Endoplasmic reticulum</keyword>
<dbReference type="Proteomes" id="UP000827092">
    <property type="component" value="Unassembled WGS sequence"/>
</dbReference>
<gene>
    <name evidence="17" type="ORF">JTE90_015453</name>
</gene>
<dbReference type="Pfam" id="PF00067">
    <property type="entry name" value="p450"/>
    <property type="match status" value="1"/>
</dbReference>
<dbReference type="PRINTS" id="PR00463">
    <property type="entry name" value="EP450I"/>
</dbReference>
<dbReference type="GO" id="GO:0005789">
    <property type="term" value="C:endoplasmic reticulum membrane"/>
    <property type="evidence" value="ECO:0007669"/>
    <property type="project" value="UniProtKB-SubCell"/>
</dbReference>
<comment type="cofactor">
    <cofactor evidence="1 14">
        <name>heme</name>
        <dbReference type="ChEBI" id="CHEBI:30413"/>
    </cofactor>
</comment>
<evidence type="ECO:0000256" key="12">
    <source>
        <dbReference type="ARBA" id="ARBA00023033"/>
    </source>
</evidence>
<dbReference type="GO" id="GO:0016705">
    <property type="term" value="F:oxidoreductase activity, acting on paired donors, with incorporation or reduction of molecular oxygen"/>
    <property type="evidence" value="ECO:0007669"/>
    <property type="project" value="InterPro"/>
</dbReference>
<dbReference type="InterPro" id="IPR002401">
    <property type="entry name" value="Cyt_P450_E_grp-I"/>
</dbReference>
<evidence type="ECO:0000256" key="16">
    <source>
        <dbReference type="SAM" id="Phobius"/>
    </source>
</evidence>
<sequence>MSHLQTLIWALVTRTRAFEGEILVALVVLLVAYFSLGAWNDWRSNLPPGPYGLPIVGYLPFLSKNAHLEFLKLGKKYGDVFRVKLASETVIVLHSVEVIKEALSRPEFLGRPSHGALKIYNKESAFFLGGDIHKWKEQRRFVVQSMKDLGLGKTQLEGEIADEIRHFLDKLHAHNGAPMDVKEPLSPSMSNNICTLVFGKRYEYEDPDRVFLDKSLDVANNALSQTSIVAFFPWLLNIPVLSKLFDMGKAVVALDAVKAFFKKEIKKHRDTYDSKNIRDFIDSFIDEQSSRKLKDSNTTFTDDMLSSNVLDLFAAGSETVRTSILWILYVAAAFPHFQEKVKEEILEVIGPDRGPEYQDIKCMRFTHSFILEVLRWKPIVPMNAPHSTISDTTIGGYHIPKNVTVFFSIWNAHHDPNYWDDPESFIPDRFITKDGKSVSRPHYYMPFSLGKRICPGEPMAMMELFLYFTFIIQKFEVAFPVGYNPTFESSMGGTYKLEPYKIRFLTRS</sequence>
<dbReference type="GO" id="GO:0020037">
    <property type="term" value="F:heme binding"/>
    <property type="evidence" value="ECO:0007669"/>
    <property type="project" value="InterPro"/>
</dbReference>
<dbReference type="PRINTS" id="PR00385">
    <property type="entry name" value="P450"/>
</dbReference>
<dbReference type="FunFam" id="1.10.630.10:FF:000238">
    <property type="entry name" value="Cytochrome P450 2A6"/>
    <property type="match status" value="1"/>
</dbReference>
<evidence type="ECO:0008006" key="19">
    <source>
        <dbReference type="Google" id="ProtNLM"/>
    </source>
</evidence>
<keyword evidence="9" id="KW-0492">Microsome</keyword>
<keyword evidence="12 15" id="KW-0503">Monooxygenase</keyword>
<evidence type="ECO:0000256" key="2">
    <source>
        <dbReference type="ARBA" id="ARBA00003690"/>
    </source>
</evidence>
<dbReference type="PANTHER" id="PTHR24300">
    <property type="entry name" value="CYTOCHROME P450 508A4-RELATED"/>
    <property type="match status" value="1"/>
</dbReference>
<evidence type="ECO:0000256" key="6">
    <source>
        <dbReference type="ARBA" id="ARBA00022617"/>
    </source>
</evidence>
<evidence type="ECO:0000256" key="15">
    <source>
        <dbReference type="RuleBase" id="RU000461"/>
    </source>
</evidence>
<dbReference type="SUPFAM" id="SSF48264">
    <property type="entry name" value="Cytochrome P450"/>
    <property type="match status" value="1"/>
</dbReference>
<evidence type="ECO:0000256" key="7">
    <source>
        <dbReference type="ARBA" id="ARBA00022723"/>
    </source>
</evidence>
<organism evidence="17 18">
    <name type="scientific">Oedothorax gibbosus</name>
    <dbReference type="NCBI Taxonomy" id="931172"/>
    <lineage>
        <taxon>Eukaryota</taxon>
        <taxon>Metazoa</taxon>
        <taxon>Ecdysozoa</taxon>
        <taxon>Arthropoda</taxon>
        <taxon>Chelicerata</taxon>
        <taxon>Arachnida</taxon>
        <taxon>Araneae</taxon>
        <taxon>Araneomorphae</taxon>
        <taxon>Entelegynae</taxon>
        <taxon>Araneoidea</taxon>
        <taxon>Linyphiidae</taxon>
        <taxon>Erigoninae</taxon>
        <taxon>Oedothorax</taxon>
    </lineage>
</organism>
<protein>
    <recommendedName>
        <fullName evidence="19">Cytochrome P450</fullName>
    </recommendedName>
</protein>
<dbReference type="PANTHER" id="PTHR24300:SF417">
    <property type="entry name" value="CYTOCHROME P450 508B1-RELATED"/>
    <property type="match status" value="1"/>
</dbReference>
<reference evidence="17 18" key="1">
    <citation type="journal article" date="2022" name="Nat. Ecol. Evol.">
        <title>A masculinizing supergene underlies an exaggerated male reproductive morph in a spider.</title>
        <authorList>
            <person name="Hendrickx F."/>
            <person name="De Corte Z."/>
            <person name="Sonet G."/>
            <person name="Van Belleghem S.M."/>
            <person name="Kostlbacher S."/>
            <person name="Vangestel C."/>
        </authorList>
    </citation>
    <scope>NUCLEOTIDE SEQUENCE [LARGE SCALE GENOMIC DNA]</scope>
    <source>
        <strain evidence="17">W744_W776</strain>
    </source>
</reference>
<keyword evidence="11 14" id="KW-0408">Iron</keyword>
<name>A0AAV6UCG8_9ARAC</name>
<dbReference type="PROSITE" id="PS00086">
    <property type="entry name" value="CYTOCHROME_P450"/>
    <property type="match status" value="1"/>
</dbReference>
<evidence type="ECO:0000256" key="5">
    <source>
        <dbReference type="ARBA" id="ARBA00010617"/>
    </source>
</evidence>
<keyword evidence="16" id="KW-0812">Transmembrane</keyword>
<evidence type="ECO:0000313" key="17">
    <source>
        <dbReference type="EMBL" id="KAG8181434.1"/>
    </source>
</evidence>
<evidence type="ECO:0000256" key="13">
    <source>
        <dbReference type="ARBA" id="ARBA00023136"/>
    </source>
</evidence>
<evidence type="ECO:0000256" key="8">
    <source>
        <dbReference type="ARBA" id="ARBA00022824"/>
    </source>
</evidence>
<dbReference type="InterPro" id="IPR036396">
    <property type="entry name" value="Cyt_P450_sf"/>
</dbReference>
<evidence type="ECO:0000256" key="4">
    <source>
        <dbReference type="ARBA" id="ARBA00004406"/>
    </source>
</evidence>
<dbReference type="GO" id="GO:0005506">
    <property type="term" value="F:iron ion binding"/>
    <property type="evidence" value="ECO:0007669"/>
    <property type="project" value="InterPro"/>
</dbReference>
<dbReference type="InterPro" id="IPR050182">
    <property type="entry name" value="Cytochrome_P450_fam2"/>
</dbReference>
<evidence type="ECO:0000256" key="10">
    <source>
        <dbReference type="ARBA" id="ARBA00023002"/>
    </source>
</evidence>
<keyword evidence="13 16" id="KW-0472">Membrane</keyword>
<keyword evidence="10 15" id="KW-0560">Oxidoreductase</keyword>
<dbReference type="Gene3D" id="1.10.630.10">
    <property type="entry name" value="Cytochrome P450"/>
    <property type="match status" value="1"/>
</dbReference>
<dbReference type="InterPro" id="IPR017972">
    <property type="entry name" value="Cyt_P450_CS"/>
</dbReference>
<comment type="caution">
    <text evidence="17">The sequence shown here is derived from an EMBL/GenBank/DDBJ whole genome shotgun (WGS) entry which is preliminary data.</text>
</comment>
<evidence type="ECO:0000256" key="1">
    <source>
        <dbReference type="ARBA" id="ARBA00001971"/>
    </source>
</evidence>
<proteinExistence type="inferred from homology"/>
<comment type="function">
    <text evidence="2">May be involved in the metabolism of insect hormones and in the breakdown of synthetic insecticides.</text>
</comment>
<accession>A0AAV6UCG8</accession>
<dbReference type="AlphaFoldDB" id="A0AAV6UCG8"/>
<comment type="similarity">
    <text evidence="5 15">Belongs to the cytochrome P450 family.</text>
</comment>
<dbReference type="EMBL" id="JAFNEN010000515">
    <property type="protein sequence ID" value="KAG8181434.1"/>
    <property type="molecule type" value="Genomic_DNA"/>
</dbReference>
<keyword evidence="18" id="KW-1185">Reference proteome</keyword>
<evidence type="ECO:0000313" key="18">
    <source>
        <dbReference type="Proteomes" id="UP000827092"/>
    </source>
</evidence>
<keyword evidence="16" id="KW-1133">Transmembrane helix</keyword>
<keyword evidence="6 14" id="KW-0349">Heme</keyword>
<evidence type="ECO:0000256" key="3">
    <source>
        <dbReference type="ARBA" id="ARBA00004174"/>
    </source>
</evidence>
<comment type="subcellular location">
    <subcellularLocation>
        <location evidence="4">Endoplasmic reticulum membrane</location>
        <topology evidence="4">Peripheral membrane protein</topology>
    </subcellularLocation>
    <subcellularLocation>
        <location evidence="3">Microsome membrane</location>
        <topology evidence="3">Peripheral membrane protein</topology>
    </subcellularLocation>
</comment>
<evidence type="ECO:0000256" key="11">
    <source>
        <dbReference type="ARBA" id="ARBA00023004"/>
    </source>
</evidence>
<keyword evidence="7 14" id="KW-0479">Metal-binding</keyword>
<evidence type="ECO:0000256" key="14">
    <source>
        <dbReference type="PIRSR" id="PIRSR602401-1"/>
    </source>
</evidence>
<dbReference type="GO" id="GO:0004497">
    <property type="term" value="F:monooxygenase activity"/>
    <property type="evidence" value="ECO:0007669"/>
    <property type="project" value="UniProtKB-KW"/>
</dbReference>
<evidence type="ECO:0000256" key="9">
    <source>
        <dbReference type="ARBA" id="ARBA00022848"/>
    </source>
</evidence>